<dbReference type="InterPro" id="IPR018119">
    <property type="entry name" value="Strictosidine_synth_cons-reg"/>
</dbReference>
<dbReference type="EMBL" id="NCKV01000569">
    <property type="protein sequence ID" value="RWS30274.1"/>
    <property type="molecule type" value="Genomic_DNA"/>
</dbReference>
<dbReference type="Gene3D" id="2.120.10.30">
    <property type="entry name" value="TolB, C-terminal domain"/>
    <property type="match status" value="1"/>
</dbReference>
<protein>
    <submittedName>
        <fullName evidence="5">Adipocyte plasma membrane-associated protein-like protein</fullName>
    </submittedName>
</protein>
<dbReference type="STRING" id="299467.A0A443SRX3"/>
<keyword evidence="6" id="KW-1185">Reference proteome</keyword>
<dbReference type="InterPro" id="IPR011042">
    <property type="entry name" value="6-blade_b-propeller_TolB-like"/>
</dbReference>
<keyword evidence="3" id="KW-0325">Glycoprotein</keyword>
<dbReference type="Proteomes" id="UP000288716">
    <property type="component" value="Unassembled WGS sequence"/>
</dbReference>
<name>A0A443SRX3_9ACAR</name>
<dbReference type="GO" id="GO:0016787">
    <property type="term" value="F:hydrolase activity"/>
    <property type="evidence" value="ECO:0007669"/>
    <property type="project" value="TreeGrafter"/>
</dbReference>
<dbReference type="PANTHER" id="PTHR10426:SF88">
    <property type="entry name" value="ADIPOCYTE PLASMA MEMBRANE-ASSOCIATED PROTEIN HEMOMUCIN-RELATED"/>
    <property type="match status" value="1"/>
</dbReference>
<accession>A0A443SRX3</accession>
<dbReference type="GO" id="GO:0012505">
    <property type="term" value="C:endomembrane system"/>
    <property type="evidence" value="ECO:0007669"/>
    <property type="project" value="TreeGrafter"/>
</dbReference>
<evidence type="ECO:0000313" key="5">
    <source>
        <dbReference type="EMBL" id="RWS30274.1"/>
    </source>
</evidence>
<evidence type="ECO:0000256" key="2">
    <source>
        <dbReference type="ARBA" id="ARBA00022553"/>
    </source>
</evidence>
<dbReference type="PANTHER" id="PTHR10426">
    <property type="entry name" value="STRICTOSIDINE SYNTHASE-RELATED"/>
    <property type="match status" value="1"/>
</dbReference>
<proteinExistence type="inferred from homology"/>
<evidence type="ECO:0000256" key="1">
    <source>
        <dbReference type="ARBA" id="ARBA00009191"/>
    </source>
</evidence>
<feature type="non-terminal residue" evidence="5">
    <location>
        <position position="1"/>
    </location>
</feature>
<dbReference type="AlphaFoldDB" id="A0A443SRX3"/>
<evidence type="ECO:0000313" key="6">
    <source>
        <dbReference type="Proteomes" id="UP000288716"/>
    </source>
</evidence>
<comment type="caution">
    <text evidence="5">The sequence shown here is derived from an EMBL/GenBank/DDBJ whole genome shotgun (WGS) entry which is preliminary data.</text>
</comment>
<keyword evidence="2" id="KW-0597">Phosphoprotein</keyword>
<reference evidence="5 6" key="1">
    <citation type="journal article" date="2018" name="Gigascience">
        <title>Genomes of trombidid mites reveal novel predicted allergens and laterally-transferred genes associated with secondary metabolism.</title>
        <authorList>
            <person name="Dong X."/>
            <person name="Chaisiri K."/>
            <person name="Xia D."/>
            <person name="Armstrong S.D."/>
            <person name="Fang Y."/>
            <person name="Donnelly M.J."/>
            <person name="Kadowaki T."/>
            <person name="McGarry J.W."/>
            <person name="Darby A.C."/>
            <person name="Makepeace B.L."/>
        </authorList>
    </citation>
    <scope>NUCLEOTIDE SEQUENCE [LARGE SCALE GENOMIC DNA]</scope>
    <source>
        <strain evidence="5">UoL-UT</strain>
    </source>
</reference>
<evidence type="ECO:0000259" key="4">
    <source>
        <dbReference type="Pfam" id="PF03088"/>
    </source>
</evidence>
<dbReference type="Pfam" id="PF20067">
    <property type="entry name" value="SSL_N"/>
    <property type="match status" value="1"/>
</dbReference>
<organism evidence="5 6">
    <name type="scientific">Leptotrombidium deliense</name>
    <dbReference type="NCBI Taxonomy" id="299467"/>
    <lineage>
        <taxon>Eukaryota</taxon>
        <taxon>Metazoa</taxon>
        <taxon>Ecdysozoa</taxon>
        <taxon>Arthropoda</taxon>
        <taxon>Chelicerata</taxon>
        <taxon>Arachnida</taxon>
        <taxon>Acari</taxon>
        <taxon>Acariformes</taxon>
        <taxon>Trombidiformes</taxon>
        <taxon>Prostigmata</taxon>
        <taxon>Anystina</taxon>
        <taxon>Parasitengona</taxon>
        <taxon>Trombiculoidea</taxon>
        <taxon>Trombiculidae</taxon>
        <taxon>Leptotrombidium</taxon>
    </lineage>
</organism>
<dbReference type="OrthoDB" id="6495445at2759"/>
<dbReference type="VEuPathDB" id="VectorBase:LDEU001765"/>
<feature type="domain" description="Strictosidine synthase conserved region" evidence="4">
    <location>
        <begin position="173"/>
        <end position="257"/>
    </location>
</feature>
<dbReference type="Pfam" id="PF03088">
    <property type="entry name" value="Str_synth"/>
    <property type="match status" value="1"/>
</dbReference>
<gene>
    <name evidence="5" type="ORF">B4U80_10921</name>
</gene>
<comment type="similarity">
    <text evidence="1">Belongs to the strictosidine synthase family.</text>
</comment>
<evidence type="ECO:0000256" key="3">
    <source>
        <dbReference type="ARBA" id="ARBA00023180"/>
    </source>
</evidence>
<dbReference type="SUPFAM" id="SSF63829">
    <property type="entry name" value="Calcium-dependent phosphotriesterase"/>
    <property type="match status" value="1"/>
</dbReference>
<sequence>NKSLEKFTSITLNSKLIEFCSMEECTKVHTVFPLPHEFSGVLAKNDFLDKSERILQNQISGPESIAVYKGVMYTGTLDGKIVRINEDENKCELITQLIACGNDSDGKAMKSQCGRPLGLRFNERGSLFIIDAYSGLWKIDNVYDYPKTDIIKNNLLPLRDVRVGCRESVFLDDLVIDGNTVYISDVSGKWNLGNVFLAKMEPETDGRIIKYDISSGKAEVILSQLWTPKGIELTDNRDALLICETVKRRVLKHYLSGSKAGKTEVFSDALPGEPENIRRGTEKTLETYWITISAARSIREPSTHDYLNEYPTVRLFVIRFLYAIGFLAEFAGNKLSLQPLRETGESMKTGKIVELITRQYTVVAELDYQGLIVSTYQSSTIFDLTEAREVRINNGNRYLYIGSNSNQFIVKLSLTNSTTISENLRYRRHHKQH</sequence>